<dbReference type="AlphaFoldDB" id="A0A410WXB1"/>
<dbReference type="RefSeq" id="WP_042225786.1">
    <property type="nucleotide sequence ID" value="NZ_CP167173.1"/>
</dbReference>
<keyword evidence="1" id="KW-1133">Transmembrane helix</keyword>
<dbReference type="KEGG" id="pchi:PC41400_15715"/>
<dbReference type="PANTHER" id="PTHR36833:SF1">
    <property type="entry name" value="INTEGRAL MEMBRANE TRANSPORT PROTEIN"/>
    <property type="match status" value="1"/>
</dbReference>
<dbReference type="PANTHER" id="PTHR36833">
    <property type="entry name" value="SLR0610 PROTEIN-RELATED"/>
    <property type="match status" value="1"/>
</dbReference>
<evidence type="ECO:0000313" key="3">
    <source>
        <dbReference type="Proteomes" id="UP000288943"/>
    </source>
</evidence>
<evidence type="ECO:0000313" key="2">
    <source>
        <dbReference type="EMBL" id="QAV19048.1"/>
    </source>
</evidence>
<keyword evidence="1" id="KW-0812">Transmembrane</keyword>
<reference evidence="2 3" key="1">
    <citation type="submission" date="2018-01" db="EMBL/GenBank/DDBJ databases">
        <title>The whole genome sequencing and assembly of Paenibacillus chitinolyticus KCCM 41400 strain.</title>
        <authorList>
            <person name="Kim J.-Y."/>
            <person name="Park M.-K."/>
            <person name="Lee Y.-J."/>
            <person name="Yi H."/>
            <person name="Bahn Y.-S."/>
            <person name="Kim J.F."/>
            <person name="Lee D.-W."/>
        </authorList>
    </citation>
    <scope>NUCLEOTIDE SEQUENCE [LARGE SCALE GENOMIC DNA]</scope>
    <source>
        <strain evidence="2 3">KCCM 41400</strain>
    </source>
</reference>
<evidence type="ECO:0000256" key="1">
    <source>
        <dbReference type="SAM" id="Phobius"/>
    </source>
</evidence>
<proteinExistence type="predicted"/>
<dbReference type="Pfam" id="PF06182">
    <property type="entry name" value="ABC2_membrane_6"/>
    <property type="match status" value="1"/>
</dbReference>
<organism evidence="2 3">
    <name type="scientific">Paenibacillus chitinolyticus</name>
    <dbReference type="NCBI Taxonomy" id="79263"/>
    <lineage>
        <taxon>Bacteria</taxon>
        <taxon>Bacillati</taxon>
        <taxon>Bacillota</taxon>
        <taxon>Bacilli</taxon>
        <taxon>Bacillales</taxon>
        <taxon>Paenibacillaceae</taxon>
        <taxon>Paenibacillus</taxon>
    </lineage>
</organism>
<name>A0A410WXB1_9BACL</name>
<feature type="transmembrane region" description="Helical" evidence="1">
    <location>
        <begin position="144"/>
        <end position="172"/>
    </location>
</feature>
<dbReference type="OrthoDB" id="9788195at2"/>
<feature type="transmembrane region" description="Helical" evidence="1">
    <location>
        <begin position="193"/>
        <end position="216"/>
    </location>
</feature>
<sequence length="260" mass="29859">MTVRLFFHFLRIIFKSRMEYRADFFLGVFGQILGYAADYVILWLLIQSFSTIDGWTWPELAFLVSLNILSYAIGASFTYTPTANMEELIRTGDFDKYLTKPLNTLMYLIASMFNFGYIAHITISLSILLWSVTALPVQWTFLKILYLICILIGGAMIQAGALILVSCWGFLFTKSQYLFSLYFKMKEFISYPMSIYAPFIQICLTWIIPLAFINYYPSLFLLGKQEGVLVYLTPLLGPIFLSVVIKLWFAGVNRYQGTGS</sequence>
<feature type="transmembrane region" description="Helical" evidence="1">
    <location>
        <begin position="105"/>
        <end position="132"/>
    </location>
</feature>
<evidence type="ECO:0008006" key="4">
    <source>
        <dbReference type="Google" id="ProtNLM"/>
    </source>
</evidence>
<gene>
    <name evidence="2" type="ORF">PC41400_15715</name>
</gene>
<protein>
    <recommendedName>
        <fullName evidence="4">ABC transporter permease</fullName>
    </recommendedName>
</protein>
<keyword evidence="1" id="KW-0472">Membrane</keyword>
<feature type="transmembrane region" description="Helical" evidence="1">
    <location>
        <begin position="228"/>
        <end position="249"/>
    </location>
</feature>
<dbReference type="EMBL" id="CP026520">
    <property type="protein sequence ID" value="QAV19048.1"/>
    <property type="molecule type" value="Genomic_DNA"/>
</dbReference>
<dbReference type="InterPro" id="IPR010390">
    <property type="entry name" value="ABC-2_transporter-like"/>
</dbReference>
<feature type="transmembrane region" description="Helical" evidence="1">
    <location>
        <begin position="61"/>
        <end position="80"/>
    </location>
</feature>
<accession>A0A410WXB1</accession>
<feature type="transmembrane region" description="Helical" evidence="1">
    <location>
        <begin position="24"/>
        <end position="46"/>
    </location>
</feature>
<dbReference type="Proteomes" id="UP000288943">
    <property type="component" value="Chromosome"/>
</dbReference>